<name>A0A2S5ZFV4_9GAMM</name>
<dbReference type="InterPro" id="IPR023347">
    <property type="entry name" value="Lysozyme_dom_sf"/>
</dbReference>
<reference evidence="4 5" key="1">
    <citation type="submission" date="2018-01" db="EMBL/GenBank/DDBJ databases">
        <title>Complete genome sequences of the type strains of Marinobacter flavimaris and Marinobacter maroccanus.</title>
        <authorList>
            <person name="Palau M."/>
            <person name="Boujida N."/>
            <person name="Manresa A."/>
            <person name="Minana-Galbis D."/>
        </authorList>
    </citation>
    <scope>NUCLEOTIDE SEQUENCE [LARGE SCALE GENOMIC DNA]</scope>
    <source>
        <strain evidence="4 5">N4</strain>
    </source>
</reference>
<dbReference type="RefSeq" id="WP_104320429.1">
    <property type="nucleotide sequence ID" value="NZ_PSSX01000001.1"/>
</dbReference>
<keyword evidence="2 3" id="KW-0081">Bacteriolytic enzyme</keyword>
<proteinExistence type="inferred from homology"/>
<dbReference type="GO" id="GO:0003796">
    <property type="term" value="F:lysozyme activity"/>
    <property type="evidence" value="ECO:0007669"/>
    <property type="project" value="UniProtKB-EC"/>
</dbReference>
<evidence type="ECO:0000313" key="5">
    <source>
        <dbReference type="Proteomes" id="UP000239917"/>
    </source>
</evidence>
<dbReference type="InterPro" id="IPR052619">
    <property type="entry name" value="Phage_lysozyme-like"/>
</dbReference>
<dbReference type="GO" id="GO:0009253">
    <property type="term" value="P:peptidoglycan catabolic process"/>
    <property type="evidence" value="ECO:0007669"/>
    <property type="project" value="InterPro"/>
</dbReference>
<organism evidence="4 5">
    <name type="scientific">Marinobacter maroccanus</name>
    <dbReference type="NCBI Taxonomy" id="2055143"/>
    <lineage>
        <taxon>Bacteria</taxon>
        <taxon>Pseudomonadati</taxon>
        <taxon>Pseudomonadota</taxon>
        <taxon>Gammaproteobacteria</taxon>
        <taxon>Pseudomonadales</taxon>
        <taxon>Marinobacteraceae</taxon>
        <taxon>Marinobacter</taxon>
    </lineage>
</organism>
<dbReference type="InterPro" id="IPR002196">
    <property type="entry name" value="Glyco_hydro_24"/>
</dbReference>
<gene>
    <name evidence="4" type="ORF">KEHDKFFH_02405</name>
</gene>
<dbReference type="Proteomes" id="UP000239917">
    <property type="component" value="Unassembled WGS sequence"/>
</dbReference>
<dbReference type="GO" id="GO:0031640">
    <property type="term" value="P:killing of cells of another organism"/>
    <property type="evidence" value="ECO:0007669"/>
    <property type="project" value="UniProtKB-KW"/>
</dbReference>
<dbReference type="AlphaFoldDB" id="A0A2S5ZFV4"/>
<dbReference type="SUPFAM" id="SSF53955">
    <property type="entry name" value="Lysozyme-like"/>
    <property type="match status" value="1"/>
</dbReference>
<accession>A0A2S5ZFV4</accession>
<keyword evidence="3" id="KW-0378">Hydrolase</keyword>
<dbReference type="PANTHER" id="PTHR37406:SF1">
    <property type="entry name" value="T4-TYPE LYSOZYME 1-RELATED"/>
    <property type="match status" value="1"/>
</dbReference>
<evidence type="ECO:0000313" key="4">
    <source>
        <dbReference type="EMBL" id="PPI86191.1"/>
    </source>
</evidence>
<dbReference type="EC" id="3.2.1.17" evidence="3"/>
<keyword evidence="3" id="KW-0326">Glycosidase</keyword>
<dbReference type="Pfam" id="PF00959">
    <property type="entry name" value="Phage_lysozyme"/>
    <property type="match status" value="1"/>
</dbReference>
<dbReference type="EMBL" id="PSSX01000001">
    <property type="protein sequence ID" value="PPI86191.1"/>
    <property type="molecule type" value="Genomic_DNA"/>
</dbReference>
<keyword evidence="5" id="KW-1185">Reference proteome</keyword>
<protein>
    <recommendedName>
        <fullName evidence="3">Lysozyme</fullName>
        <ecNumber evidence="3">3.2.1.17</ecNumber>
    </recommendedName>
</protein>
<dbReference type="GO" id="GO:0016998">
    <property type="term" value="P:cell wall macromolecule catabolic process"/>
    <property type="evidence" value="ECO:0007669"/>
    <property type="project" value="InterPro"/>
</dbReference>
<comment type="caution">
    <text evidence="4">The sequence shown here is derived from an EMBL/GenBank/DDBJ whole genome shotgun (WGS) entry which is preliminary data.</text>
</comment>
<evidence type="ECO:0000256" key="3">
    <source>
        <dbReference type="RuleBase" id="RU003788"/>
    </source>
</evidence>
<dbReference type="InterPro" id="IPR023346">
    <property type="entry name" value="Lysozyme-like_dom_sf"/>
</dbReference>
<dbReference type="OrthoDB" id="9091992at2"/>
<keyword evidence="1 3" id="KW-0929">Antimicrobial</keyword>
<comment type="catalytic activity">
    <reaction evidence="3">
        <text>Hydrolysis of (1-&gt;4)-beta-linkages between N-acetylmuramic acid and N-acetyl-D-glucosamine residues in a peptidoglycan and between N-acetyl-D-glucosamine residues in chitodextrins.</text>
        <dbReference type="EC" id="3.2.1.17"/>
    </reaction>
</comment>
<sequence length="139" mass="15964">MIKQVLLEQLQRHEGLRLKPYRDTVGKLTVGYGRNLDDRGISEDEAGFMLDNDIDQVEQELERMPLYLSLDPIRQVVLANMAFNMGVPTLLEFRRMLGALAEKDWDRAAAEMMDSKWARQVGSRAVELSELMRRGEAPQ</sequence>
<dbReference type="PANTHER" id="PTHR37406">
    <property type="entry name" value="T4-TYPE LYSOZYME 1-RELATED"/>
    <property type="match status" value="1"/>
</dbReference>
<evidence type="ECO:0000256" key="1">
    <source>
        <dbReference type="ARBA" id="ARBA00022529"/>
    </source>
</evidence>
<comment type="similarity">
    <text evidence="3">Belongs to the glycosyl hydrolase 24 family.</text>
</comment>
<dbReference type="GO" id="GO:0042742">
    <property type="term" value="P:defense response to bacterium"/>
    <property type="evidence" value="ECO:0007669"/>
    <property type="project" value="UniProtKB-KW"/>
</dbReference>
<evidence type="ECO:0000256" key="2">
    <source>
        <dbReference type="ARBA" id="ARBA00022638"/>
    </source>
</evidence>
<dbReference type="Gene3D" id="1.10.530.40">
    <property type="match status" value="1"/>
</dbReference>